<dbReference type="STRING" id="1123071.SAMN02745181_3127"/>
<dbReference type="AlphaFoldDB" id="A0A1M6PAJ4"/>
<keyword evidence="2" id="KW-0812">Transmembrane</keyword>
<feature type="transmembrane region" description="Helical" evidence="2">
    <location>
        <begin position="107"/>
        <end position="129"/>
    </location>
</feature>
<accession>A0A1M6PAJ4</accession>
<sequence>MTNDQQNKAELGGYICPSCRLVFSAHSSQLGEQVQCPGCKHLLIVPLKGEEEQVLYPRKSRSHPHASAAHSGGEAHQGRADRRKPDWDRDVTQAHSEHSSEHHSLPWVWIVPAGIIGLGAFSALLMMIFNSSPVEPPAERDASVAAVPDYAGQQQEPEVKKVSDVYEPMEHDDLLKDSITKFFAAESIEDLKGVVRRTKGIDERMKLYYSTRPFNKKKFKSLVSSAALLDDPSKIEYSVRLTDYTTKDGVAQMVDGKIYIDWESAVAYSEKPWKTIAAEKSTTPVLVRAISRPSSYYNLGFQDDKWSAFELTSPVEDASFVGYVPKNGVMYHRLNPIGGSGTLFVVLKIKYPEDAISTDQVIIDEIIDTKWVIEELEPQK</sequence>
<evidence type="ECO:0000313" key="4">
    <source>
        <dbReference type="Proteomes" id="UP000184510"/>
    </source>
</evidence>
<dbReference type="InParanoid" id="A0A1M6PAJ4"/>
<organism evidence="3 4">
    <name type="scientific">Rubritalea squalenifaciens DSM 18772</name>
    <dbReference type="NCBI Taxonomy" id="1123071"/>
    <lineage>
        <taxon>Bacteria</taxon>
        <taxon>Pseudomonadati</taxon>
        <taxon>Verrucomicrobiota</taxon>
        <taxon>Verrucomicrobiia</taxon>
        <taxon>Verrucomicrobiales</taxon>
        <taxon>Rubritaleaceae</taxon>
        <taxon>Rubritalea</taxon>
    </lineage>
</organism>
<keyword evidence="2" id="KW-1133">Transmembrane helix</keyword>
<proteinExistence type="predicted"/>
<keyword evidence="4" id="KW-1185">Reference proteome</keyword>
<dbReference type="RefSeq" id="WP_159434992.1">
    <property type="nucleotide sequence ID" value="NZ_FQYR01000005.1"/>
</dbReference>
<evidence type="ECO:0000313" key="3">
    <source>
        <dbReference type="EMBL" id="SHK04991.1"/>
    </source>
</evidence>
<dbReference type="Proteomes" id="UP000184510">
    <property type="component" value="Unassembled WGS sequence"/>
</dbReference>
<dbReference type="EMBL" id="FQYR01000005">
    <property type="protein sequence ID" value="SHK04991.1"/>
    <property type="molecule type" value="Genomic_DNA"/>
</dbReference>
<reference evidence="3 4" key="1">
    <citation type="submission" date="2016-11" db="EMBL/GenBank/DDBJ databases">
        <authorList>
            <person name="Jaros S."/>
            <person name="Januszkiewicz K."/>
            <person name="Wedrychowicz H."/>
        </authorList>
    </citation>
    <scope>NUCLEOTIDE SEQUENCE [LARGE SCALE GENOMIC DNA]</scope>
    <source>
        <strain evidence="3 4">DSM 18772</strain>
    </source>
</reference>
<dbReference type="OrthoDB" id="181834at2"/>
<evidence type="ECO:0000256" key="1">
    <source>
        <dbReference type="SAM" id="MobiDB-lite"/>
    </source>
</evidence>
<name>A0A1M6PAJ4_9BACT</name>
<gene>
    <name evidence="3" type="ORF">SAMN02745181_3127</name>
</gene>
<keyword evidence="2" id="KW-0472">Membrane</keyword>
<feature type="compositionally biased region" description="Basic and acidic residues" evidence="1">
    <location>
        <begin position="76"/>
        <end position="98"/>
    </location>
</feature>
<protein>
    <submittedName>
        <fullName evidence="3">Uncharacterized protein</fullName>
    </submittedName>
</protein>
<evidence type="ECO:0000256" key="2">
    <source>
        <dbReference type="SAM" id="Phobius"/>
    </source>
</evidence>
<feature type="region of interest" description="Disordered" evidence="1">
    <location>
        <begin position="56"/>
        <end position="98"/>
    </location>
</feature>
<feature type="compositionally biased region" description="Low complexity" evidence="1">
    <location>
        <begin position="65"/>
        <end position="74"/>
    </location>
</feature>